<gene>
    <name evidence="2" type="ORF">MMH89_02580</name>
</gene>
<feature type="compositionally biased region" description="Basic and acidic residues" evidence="1">
    <location>
        <begin position="248"/>
        <end position="281"/>
    </location>
</feature>
<keyword evidence="3" id="KW-1185">Reference proteome</keyword>
<proteinExistence type="predicted"/>
<dbReference type="InterPro" id="IPR032675">
    <property type="entry name" value="LRR_dom_sf"/>
</dbReference>
<accession>A0ABY5DHZ5</accession>
<name>A0ABY5DHZ5_9GAMM</name>
<dbReference type="RefSeq" id="WP_258567895.1">
    <property type="nucleotide sequence ID" value="NZ_CP092900.1"/>
</dbReference>
<dbReference type="Gene3D" id="3.80.10.10">
    <property type="entry name" value="Ribonuclease Inhibitor"/>
    <property type="match status" value="1"/>
</dbReference>
<dbReference type="EMBL" id="CP092900">
    <property type="protein sequence ID" value="UTC24111.1"/>
    <property type="molecule type" value="Genomic_DNA"/>
</dbReference>
<evidence type="ECO:0000256" key="1">
    <source>
        <dbReference type="SAM" id="MobiDB-lite"/>
    </source>
</evidence>
<evidence type="ECO:0000313" key="3">
    <source>
        <dbReference type="Proteomes" id="UP001055955"/>
    </source>
</evidence>
<reference evidence="2 3" key="1">
    <citation type="journal article" date="2022" name="Nat. Microbiol.">
        <title>The microbiome of a bacterivorous marine choanoflagellate contains a resource-demanding obligate bacterial associate.</title>
        <authorList>
            <person name="Needham D.M."/>
            <person name="Poirier C."/>
            <person name="Bachy C."/>
            <person name="George E.E."/>
            <person name="Wilken S."/>
            <person name="Yung C.C.M."/>
            <person name="Limardo A.J."/>
            <person name="Morando M."/>
            <person name="Sudek L."/>
            <person name="Malmstrom R.R."/>
            <person name="Keeling P.J."/>
            <person name="Santoro A.E."/>
            <person name="Worden A.Z."/>
        </authorList>
    </citation>
    <scope>NUCLEOTIDE SEQUENCE [LARGE SCALE GENOMIC DNA]</scope>
    <source>
        <strain evidence="2 3">Comchoano-1</strain>
    </source>
</reference>
<sequence length="281" mass="30342">MTSIGGDSFSWCTALTSVVIPDSVTSIGRGSFWECTKLDCVYVNDASITRIAGLYAFKDILPASFGRFCDTGLTIKDMSGDALIIPKDTGIFNNYRIRVERIKPGDDDSQEALFRVMSKVSSELPAVIKLSEDSNFLLAQRSFDGLYHLLKKASEKDVAKSEGVGIITINSKHYSPVKLLDDKATDLIYLYYDTSEIGPICINLEYFQKCIVGKAISTVGTGVSNLWRHIIGTKSSGAGGGAAAPKRAPSDKVKPAADEIAFKPEEPDAAPEDKTGVPRGP</sequence>
<protein>
    <submittedName>
        <fullName evidence="2">Leucine-rich repeat domain-containing protein</fullName>
    </submittedName>
</protein>
<dbReference type="Pfam" id="PF13306">
    <property type="entry name" value="LRR_5"/>
    <property type="match status" value="1"/>
</dbReference>
<feature type="region of interest" description="Disordered" evidence="1">
    <location>
        <begin position="236"/>
        <end position="281"/>
    </location>
</feature>
<dbReference type="InterPro" id="IPR026906">
    <property type="entry name" value="LRR_5"/>
</dbReference>
<evidence type="ECO:0000313" key="2">
    <source>
        <dbReference type="EMBL" id="UTC24111.1"/>
    </source>
</evidence>
<dbReference type="Proteomes" id="UP001055955">
    <property type="component" value="Chromosome"/>
</dbReference>
<organism evidence="2 3">
    <name type="scientific">Candidatus Comchoanobacter bicostacola</name>
    <dbReference type="NCBI Taxonomy" id="2919598"/>
    <lineage>
        <taxon>Bacteria</taxon>
        <taxon>Pseudomonadati</taxon>
        <taxon>Pseudomonadota</taxon>
        <taxon>Gammaproteobacteria</taxon>
        <taxon>Candidatus Comchoanobacterales</taxon>
        <taxon>Candidatus Comchoanobacteraceae</taxon>
        <taxon>Candidatus Comchoanobacter</taxon>
    </lineage>
</organism>